<gene>
    <name evidence="1" type="ORF">TwortDSMZ_147</name>
</gene>
<dbReference type="KEGG" id="vg:5130357"/>
<evidence type="ECO:0000313" key="2">
    <source>
        <dbReference type="Proteomes" id="UP000503318"/>
    </source>
</evidence>
<dbReference type="RefSeq" id="YP_238607.1">
    <property type="nucleotide sequence ID" value="NC_007021.1"/>
</dbReference>
<dbReference type="Proteomes" id="UP000503318">
    <property type="component" value="Segment"/>
</dbReference>
<name>A0A6H0X5F4_BPTWO</name>
<organism evidence="1 2">
    <name type="scientific">Staphylococcus phage Twort (strain DSM 17442 / HER 48)</name>
    <name type="common">Bacteriophage Twort</name>
    <dbReference type="NCBI Taxonomy" id="2908167"/>
    <lineage>
        <taxon>Viruses</taxon>
        <taxon>Duplodnaviria</taxon>
        <taxon>Heunggongvirae</taxon>
        <taxon>Uroviricota</taxon>
        <taxon>Caudoviricetes</taxon>
        <taxon>Herelleviridae</taxon>
        <taxon>Twortvirinae</taxon>
        <taxon>Twortvirus</taxon>
        <taxon>Twortvirus twort</taxon>
    </lineage>
</organism>
<protein>
    <submittedName>
        <fullName evidence="1">Uncharacterized protein</fullName>
    </submittedName>
</protein>
<dbReference type="EMBL" id="MT151386">
    <property type="protein sequence ID" value="QIW89146.1"/>
    <property type="molecule type" value="Genomic_DNA"/>
</dbReference>
<accession>A0A6H0X5F4</accession>
<reference evidence="1 2" key="1">
    <citation type="submission" date="2020-03" db="EMBL/GenBank/DDBJ databases">
        <title>Variable regions in the genome of staphylococcal bacteriophage Twort.</title>
        <authorList>
            <person name="Glowacka-Rutkowska A."/>
            <person name="Gawor J."/>
            <person name="Lobocka M."/>
        </authorList>
    </citation>
    <scope>NUCLEOTIDE SEQUENCE [LARGE SCALE GENOMIC DNA]</scope>
</reference>
<evidence type="ECO:0000313" key="1">
    <source>
        <dbReference type="EMBL" id="QIW89146.1"/>
    </source>
</evidence>
<organismHost>
    <name type="scientific">Twortvirus twort</name>
    <dbReference type="NCBI Taxonomy" id="55510"/>
</organismHost>
<sequence>MEDLISYFYSMESKMLNGCELKTTMIEDNKDITLYFKVNKNVEIIYVNQYTDSTLLVLDVEAGAEYVTTKEGLGVWLHEITRNMYNRNYLKVIDKLYRLDWRG</sequence>
<proteinExistence type="predicted"/>